<gene>
    <name evidence="2" type="ORF">C943_04270</name>
</gene>
<proteinExistence type="predicted"/>
<comment type="caution">
    <text evidence="2">The sequence shown here is derived from an EMBL/GenBank/DDBJ whole genome shotgun (WGS) entry which is preliminary data.</text>
</comment>
<keyword evidence="3" id="KW-1185">Reference proteome</keyword>
<evidence type="ECO:0000313" key="2">
    <source>
        <dbReference type="EMBL" id="EMS33951.1"/>
    </source>
</evidence>
<evidence type="ECO:0000256" key="1">
    <source>
        <dbReference type="SAM" id="MobiDB-lite"/>
    </source>
</evidence>
<dbReference type="AlphaFoldDB" id="M7Y9V7"/>
<dbReference type="EMBL" id="AMZY02000008">
    <property type="protein sequence ID" value="EMS33951.1"/>
    <property type="molecule type" value="Genomic_DNA"/>
</dbReference>
<reference evidence="2" key="1">
    <citation type="submission" date="2013-01" db="EMBL/GenBank/DDBJ databases">
        <title>Genome assembly of Mariniradius saccharolyticus AK6.</title>
        <authorList>
            <person name="Vaidya B."/>
            <person name="Khatri I."/>
            <person name="Tanuku N.R.S."/>
            <person name="Subramanian S."/>
            <person name="Pinnaka A."/>
        </authorList>
    </citation>
    <scope>NUCLEOTIDE SEQUENCE [LARGE SCALE GENOMIC DNA]</scope>
    <source>
        <strain evidence="2">AK6</strain>
    </source>
</reference>
<name>M7Y9V7_9BACT</name>
<protein>
    <submittedName>
        <fullName evidence="2">Uncharacterized protein</fullName>
    </submittedName>
</protein>
<sequence>MCSGQGIEGHINEVRYPGDNHRKRKQVRLQLVILPKSKKQS</sequence>
<feature type="region of interest" description="Disordered" evidence="1">
    <location>
        <begin position="1"/>
        <end position="23"/>
    </location>
</feature>
<dbReference type="Proteomes" id="UP000010953">
    <property type="component" value="Unassembled WGS sequence"/>
</dbReference>
<dbReference type="InParanoid" id="M7Y9V7"/>
<accession>M7Y9V7</accession>
<organism evidence="2 3">
    <name type="scientific">Mariniradius saccharolyticus AK6</name>
    <dbReference type="NCBI Taxonomy" id="1239962"/>
    <lineage>
        <taxon>Bacteria</taxon>
        <taxon>Pseudomonadati</taxon>
        <taxon>Bacteroidota</taxon>
        <taxon>Cytophagia</taxon>
        <taxon>Cytophagales</taxon>
        <taxon>Cyclobacteriaceae</taxon>
        <taxon>Mariniradius</taxon>
    </lineage>
</organism>
<evidence type="ECO:0000313" key="3">
    <source>
        <dbReference type="Proteomes" id="UP000010953"/>
    </source>
</evidence>
<feature type="compositionally biased region" description="Basic and acidic residues" evidence="1">
    <location>
        <begin position="10"/>
        <end position="20"/>
    </location>
</feature>